<dbReference type="GO" id="GO:0042597">
    <property type="term" value="C:periplasmic space"/>
    <property type="evidence" value="ECO:0007669"/>
    <property type="project" value="UniProtKB-ARBA"/>
</dbReference>
<dbReference type="SUPFAM" id="SSF53850">
    <property type="entry name" value="Periplasmic binding protein-like II"/>
    <property type="match status" value="1"/>
</dbReference>
<comment type="caution">
    <text evidence="5">The sequence shown here is derived from an EMBL/GenBank/DDBJ whole genome shotgun (WGS) entry which is preliminary data.</text>
</comment>
<dbReference type="PROSITE" id="PS51318">
    <property type="entry name" value="TAT"/>
    <property type="match status" value="1"/>
</dbReference>
<gene>
    <name evidence="5" type="ORF">EEJ42_05000</name>
</gene>
<evidence type="ECO:0000313" key="6">
    <source>
        <dbReference type="Proteomes" id="UP000275401"/>
    </source>
</evidence>
<feature type="domain" description="Solute-binding protein family 5" evidence="4">
    <location>
        <begin position="96"/>
        <end position="435"/>
    </location>
</feature>
<reference evidence="5 6" key="1">
    <citation type="submission" date="2018-11" db="EMBL/GenBank/DDBJ databases">
        <title>The Potential of Streptomyces as Biocontrol Agents against the Tomato grey mould, Botrytis cinerea (Gray mold) Frontiers in Microbiology.</title>
        <authorList>
            <person name="Li D."/>
        </authorList>
    </citation>
    <scope>NUCLEOTIDE SEQUENCE [LARGE SCALE GENOMIC DNA]</scope>
    <source>
        <strain evidence="5 6">NEAU-LD23</strain>
    </source>
</reference>
<dbReference type="Gene3D" id="3.40.190.10">
    <property type="entry name" value="Periplasmic binding protein-like II"/>
    <property type="match status" value="1"/>
</dbReference>
<dbReference type="PIRSF" id="PIRSF002741">
    <property type="entry name" value="MppA"/>
    <property type="match status" value="1"/>
</dbReference>
<dbReference type="PANTHER" id="PTHR30290">
    <property type="entry name" value="PERIPLASMIC BINDING COMPONENT OF ABC TRANSPORTER"/>
    <property type="match status" value="1"/>
</dbReference>
<dbReference type="GO" id="GO:0015833">
    <property type="term" value="P:peptide transport"/>
    <property type="evidence" value="ECO:0007669"/>
    <property type="project" value="TreeGrafter"/>
</dbReference>
<evidence type="ECO:0000259" key="4">
    <source>
        <dbReference type="Pfam" id="PF00496"/>
    </source>
</evidence>
<protein>
    <submittedName>
        <fullName evidence="5">ABC transporter substrate-binding protein</fullName>
    </submittedName>
</protein>
<dbReference type="GO" id="GO:1904680">
    <property type="term" value="F:peptide transmembrane transporter activity"/>
    <property type="evidence" value="ECO:0007669"/>
    <property type="project" value="TreeGrafter"/>
</dbReference>
<dbReference type="Pfam" id="PF00496">
    <property type="entry name" value="SBP_bac_5"/>
    <property type="match status" value="1"/>
</dbReference>
<dbReference type="Gene3D" id="3.90.76.10">
    <property type="entry name" value="Dipeptide-binding Protein, Domain 1"/>
    <property type="match status" value="1"/>
</dbReference>
<dbReference type="InterPro" id="IPR006311">
    <property type="entry name" value="TAT_signal"/>
</dbReference>
<dbReference type="GO" id="GO:0043190">
    <property type="term" value="C:ATP-binding cassette (ABC) transporter complex"/>
    <property type="evidence" value="ECO:0007669"/>
    <property type="project" value="InterPro"/>
</dbReference>
<keyword evidence="2" id="KW-0813">Transport</keyword>
<dbReference type="InterPro" id="IPR030678">
    <property type="entry name" value="Peptide/Ni-bd"/>
</dbReference>
<comment type="similarity">
    <text evidence="1">Belongs to the bacterial solute-binding protein 5 family.</text>
</comment>
<keyword evidence="3" id="KW-0732">Signal</keyword>
<evidence type="ECO:0000256" key="1">
    <source>
        <dbReference type="ARBA" id="ARBA00005695"/>
    </source>
</evidence>
<name>A0A3M8WZW4_9ACTN</name>
<dbReference type="AlphaFoldDB" id="A0A3M8WZW4"/>
<dbReference type="EMBL" id="RIBZ01000066">
    <property type="protein sequence ID" value="RNG34699.1"/>
    <property type="molecule type" value="Genomic_DNA"/>
</dbReference>
<proteinExistence type="inferred from homology"/>
<dbReference type="Gene3D" id="3.10.105.10">
    <property type="entry name" value="Dipeptide-binding Protein, Domain 3"/>
    <property type="match status" value="1"/>
</dbReference>
<sequence>MHTPPLPPADPLSRRTALRAAGSGALLLGAGGAVTGCRSAVSAVGGSADGPQRGGTLTVAVNEDFEPSLLFTQADQSLQNRLIYNTLIRYDDRLRPQPELATSWQYAADGRSITLTLRDDVTYHDGRPFTADDVIFAVKNLWKPERSSQLTATAEAVTGFEKRGDHELVLRLAHPVSNLFDLFEFMIIADRHTIDDALAGKKLNGTGPFTFVSRRPGVGLSLVRNDRYWIPDRPYLDAVELRVYTQPDALLSALRSGQAQLSYHVPGKYLATLKIGASFSVKQYDTGTGAMYVGATVTKAPADNKTFRQAIAWAVDRDRIVSQALGGYGLASAAPWPRSSPAHSEAYRTHYTHNPSKARELLKSSGVSTKQTLPLGHPTTSAHTTIAEIVQNDLKEVGIRTRLEPTDPAVFQKQLISGTMPTLWINTHAFSQVHPSTLAISAYPFNEARNTSHFRSAEYTEAVQAAWRHKHADGAAANALYRRVSDLLLDQAFIIDLAIEDAVQVASKRLHGPTLSKYVYLNLDNAYLD</sequence>
<dbReference type="InterPro" id="IPR000914">
    <property type="entry name" value="SBP_5_dom"/>
</dbReference>
<accession>A0A3M8WZW4</accession>
<dbReference type="RefSeq" id="WP_123098782.1">
    <property type="nucleotide sequence ID" value="NZ_RIBZ01000066.1"/>
</dbReference>
<organism evidence="5 6">
    <name type="scientific">Streptomyces botrytidirepellens</name>
    <dbReference type="NCBI Taxonomy" id="2486417"/>
    <lineage>
        <taxon>Bacteria</taxon>
        <taxon>Bacillati</taxon>
        <taxon>Actinomycetota</taxon>
        <taxon>Actinomycetes</taxon>
        <taxon>Kitasatosporales</taxon>
        <taxon>Streptomycetaceae</taxon>
        <taxon>Streptomyces</taxon>
    </lineage>
</organism>
<dbReference type="PANTHER" id="PTHR30290:SF9">
    <property type="entry name" value="OLIGOPEPTIDE-BINDING PROTEIN APPA"/>
    <property type="match status" value="1"/>
</dbReference>
<dbReference type="Proteomes" id="UP000275401">
    <property type="component" value="Unassembled WGS sequence"/>
</dbReference>
<keyword evidence="6" id="KW-1185">Reference proteome</keyword>
<dbReference type="CDD" id="cd00995">
    <property type="entry name" value="PBP2_NikA_DppA_OppA_like"/>
    <property type="match status" value="1"/>
</dbReference>
<evidence type="ECO:0000256" key="3">
    <source>
        <dbReference type="ARBA" id="ARBA00022729"/>
    </source>
</evidence>
<dbReference type="InterPro" id="IPR039424">
    <property type="entry name" value="SBP_5"/>
</dbReference>
<evidence type="ECO:0000256" key="2">
    <source>
        <dbReference type="ARBA" id="ARBA00022448"/>
    </source>
</evidence>
<evidence type="ECO:0000313" key="5">
    <source>
        <dbReference type="EMBL" id="RNG34699.1"/>
    </source>
</evidence>